<dbReference type="RefSeq" id="WP_204891313.1">
    <property type="nucleotide sequence ID" value="NZ_JBHUFW010000002.1"/>
</dbReference>
<evidence type="ECO:0000256" key="2">
    <source>
        <dbReference type="SAM" id="Phobius"/>
    </source>
</evidence>
<evidence type="ECO:0000256" key="1">
    <source>
        <dbReference type="SAM" id="MobiDB-lite"/>
    </source>
</evidence>
<protein>
    <submittedName>
        <fullName evidence="3">Uncharacterized protein</fullName>
    </submittedName>
</protein>
<comment type="caution">
    <text evidence="3">The sequence shown here is derived from an EMBL/GenBank/DDBJ whole genome shotgun (WGS) entry which is preliminary data.</text>
</comment>
<keyword evidence="2" id="KW-1133">Transmembrane helix</keyword>
<keyword evidence="2" id="KW-0472">Membrane</keyword>
<keyword evidence="4" id="KW-1185">Reference proteome</keyword>
<organism evidence="3 4">
    <name type="scientific">Planococcus chinensis</name>
    <dbReference type="NCBI Taxonomy" id="272917"/>
    <lineage>
        <taxon>Bacteria</taxon>
        <taxon>Bacillati</taxon>
        <taxon>Bacillota</taxon>
        <taxon>Bacilli</taxon>
        <taxon>Bacillales</taxon>
        <taxon>Caryophanaceae</taxon>
        <taxon>Planococcus</taxon>
    </lineage>
</organism>
<gene>
    <name evidence="3" type="ORF">ACFSDB_02025</name>
</gene>
<reference evidence="4" key="1">
    <citation type="journal article" date="2019" name="Int. J. Syst. Evol. Microbiol.">
        <title>The Global Catalogue of Microorganisms (GCM) 10K type strain sequencing project: providing services to taxonomists for standard genome sequencing and annotation.</title>
        <authorList>
            <consortium name="The Broad Institute Genomics Platform"/>
            <consortium name="The Broad Institute Genome Sequencing Center for Infectious Disease"/>
            <person name="Wu L."/>
            <person name="Ma J."/>
        </authorList>
    </citation>
    <scope>NUCLEOTIDE SEQUENCE [LARGE SCALE GENOMIC DNA]</scope>
    <source>
        <strain evidence="4">CGMCC 1.15475</strain>
    </source>
</reference>
<sequence length="68" mass="7895">MNEKDPKEREYMEENKETMQRPPVHKEGLEEPRTKGYKPLQIGFIIFVIVVLIIVIFGISSGMWGLFG</sequence>
<name>A0ABW4QDL9_9BACL</name>
<evidence type="ECO:0000313" key="4">
    <source>
        <dbReference type="Proteomes" id="UP001597273"/>
    </source>
</evidence>
<feature type="region of interest" description="Disordered" evidence="1">
    <location>
        <begin position="1"/>
        <end position="30"/>
    </location>
</feature>
<evidence type="ECO:0000313" key="3">
    <source>
        <dbReference type="EMBL" id="MFD1861683.1"/>
    </source>
</evidence>
<dbReference type="Proteomes" id="UP001597273">
    <property type="component" value="Unassembled WGS sequence"/>
</dbReference>
<keyword evidence="2" id="KW-0812">Transmembrane</keyword>
<feature type="transmembrane region" description="Helical" evidence="2">
    <location>
        <begin position="42"/>
        <end position="67"/>
    </location>
</feature>
<accession>A0ABW4QDL9</accession>
<dbReference type="EMBL" id="JBHUFW010000002">
    <property type="protein sequence ID" value="MFD1861683.1"/>
    <property type="molecule type" value="Genomic_DNA"/>
</dbReference>
<proteinExistence type="predicted"/>